<keyword evidence="1" id="KW-0472">Membrane</keyword>
<dbReference type="EMBL" id="JAFIQS010000007">
    <property type="protein sequence ID" value="KAG5167231.1"/>
    <property type="molecule type" value="Genomic_DNA"/>
</dbReference>
<feature type="transmembrane region" description="Helical" evidence="1">
    <location>
        <begin position="34"/>
        <end position="56"/>
    </location>
</feature>
<proteinExistence type="predicted"/>
<keyword evidence="1" id="KW-0812">Transmembrane</keyword>
<comment type="caution">
    <text evidence="2">The sequence shown here is derived from an EMBL/GenBank/DDBJ whole genome shotgun (WGS) entry which is preliminary data.</text>
</comment>
<evidence type="ECO:0000313" key="2">
    <source>
        <dbReference type="EMBL" id="KAG5167231.1"/>
    </source>
</evidence>
<gene>
    <name evidence="2" type="ORF">JR316_007574</name>
</gene>
<reference evidence="2" key="1">
    <citation type="submission" date="2021-02" db="EMBL/GenBank/DDBJ databases">
        <title>Psilocybe cubensis genome.</title>
        <authorList>
            <person name="Mckernan K.J."/>
            <person name="Crawford S."/>
            <person name="Trippe A."/>
            <person name="Kane L.T."/>
            <person name="Mclaughlin S."/>
        </authorList>
    </citation>
    <scope>NUCLEOTIDE SEQUENCE [LARGE SCALE GENOMIC DNA]</scope>
    <source>
        <strain evidence="2">MGC-MH-2018</strain>
    </source>
</reference>
<feature type="transmembrane region" description="Helical" evidence="1">
    <location>
        <begin position="6"/>
        <end position="27"/>
    </location>
</feature>
<dbReference type="AlphaFoldDB" id="A0A8H7XTE6"/>
<keyword evidence="1" id="KW-1133">Transmembrane helix</keyword>
<feature type="transmembrane region" description="Helical" evidence="1">
    <location>
        <begin position="76"/>
        <end position="97"/>
    </location>
</feature>
<accession>A0A8H7XTE6</accession>
<name>A0A8H7XTE6_PSICU</name>
<organism evidence="2">
    <name type="scientific">Psilocybe cubensis</name>
    <name type="common">Psychedelic mushroom</name>
    <name type="synonym">Stropharia cubensis</name>
    <dbReference type="NCBI Taxonomy" id="181762"/>
    <lineage>
        <taxon>Eukaryota</taxon>
        <taxon>Fungi</taxon>
        <taxon>Dikarya</taxon>
        <taxon>Basidiomycota</taxon>
        <taxon>Agaricomycotina</taxon>
        <taxon>Agaricomycetes</taxon>
        <taxon>Agaricomycetidae</taxon>
        <taxon>Agaricales</taxon>
        <taxon>Agaricineae</taxon>
        <taxon>Strophariaceae</taxon>
        <taxon>Psilocybe</taxon>
    </lineage>
</organism>
<protein>
    <submittedName>
        <fullName evidence="2">Uncharacterized protein</fullName>
    </submittedName>
</protein>
<evidence type="ECO:0000256" key="1">
    <source>
        <dbReference type="SAM" id="Phobius"/>
    </source>
</evidence>
<sequence>MALTIAQIFATFLSAFIVQIYFGYCIYVLDKTRIIIPAIIVILALTQIGSGVAQTVLTLRISSFKDLSSTKPVSTLQAAAALLCDIVITAALVVTLANRKGTIKTLNSRQHTIKRSRVPVTTGDSSTRDWNSIPMGAISTGTGYTGTLQDPEHESHVHVLVSKQTIADNDPEEYKDTPNFVDGMV</sequence>